<dbReference type="STRING" id="52689.AKG39_11195"/>
<evidence type="ECO:0000259" key="1">
    <source>
        <dbReference type="PROSITE" id="PS51729"/>
    </source>
</evidence>
<proteinExistence type="predicted"/>
<gene>
    <name evidence="2" type="ORF">AKG39_11195</name>
</gene>
<dbReference type="CDD" id="cd04301">
    <property type="entry name" value="NAT_SF"/>
    <property type="match status" value="1"/>
</dbReference>
<dbReference type="Proteomes" id="UP000036873">
    <property type="component" value="Unassembled WGS sequence"/>
</dbReference>
<dbReference type="EMBL" id="LGYO01000027">
    <property type="protein sequence ID" value="KNZ41550.1"/>
    <property type="molecule type" value="Genomic_DNA"/>
</dbReference>
<dbReference type="OrthoDB" id="9793389at2"/>
<protein>
    <recommendedName>
        <fullName evidence="1">N-acetyltransferase domain-containing protein</fullName>
    </recommendedName>
</protein>
<accession>A0A0L6U174</accession>
<dbReference type="Pfam" id="PF14542">
    <property type="entry name" value="Acetyltransf_CG"/>
    <property type="match status" value="1"/>
</dbReference>
<reference evidence="3" key="1">
    <citation type="submission" date="2015-07" db="EMBL/GenBank/DDBJ databases">
        <title>Draft genome sequence of Acetobacterium bakii DSM 8293, a potential psychrophilic chemical producer through syngas fermentation.</title>
        <authorList>
            <person name="Song Y."/>
            <person name="Hwang S."/>
            <person name="Cho B.-K."/>
        </authorList>
    </citation>
    <scope>NUCLEOTIDE SEQUENCE [LARGE SCALE GENOMIC DNA]</scope>
    <source>
        <strain evidence="3">DSM 8239</strain>
    </source>
</reference>
<sequence>MENIKRGINKFYMGDDEMAPIAEINFCLHGDKEISIDYVYVSNALRKQGIGKKLVDAVVAYARVEKRRIIPICSYAEKILTESNDYADVL</sequence>
<dbReference type="InterPro" id="IPR016181">
    <property type="entry name" value="Acyl_CoA_acyltransferase"/>
</dbReference>
<keyword evidence="3" id="KW-1185">Reference proteome</keyword>
<organism evidence="2 3">
    <name type="scientific">Acetobacterium bakii</name>
    <dbReference type="NCBI Taxonomy" id="52689"/>
    <lineage>
        <taxon>Bacteria</taxon>
        <taxon>Bacillati</taxon>
        <taxon>Bacillota</taxon>
        <taxon>Clostridia</taxon>
        <taxon>Eubacteriales</taxon>
        <taxon>Eubacteriaceae</taxon>
        <taxon>Acetobacterium</taxon>
    </lineage>
</organism>
<feature type="domain" description="N-acetyltransferase" evidence="1">
    <location>
        <begin position="3"/>
        <end position="90"/>
    </location>
</feature>
<comment type="caution">
    <text evidence="2">The sequence shown here is derived from an EMBL/GenBank/DDBJ whole genome shotgun (WGS) entry which is preliminary data.</text>
</comment>
<dbReference type="PROSITE" id="PS51729">
    <property type="entry name" value="GNAT_YJDJ"/>
    <property type="match status" value="1"/>
</dbReference>
<evidence type="ECO:0000313" key="2">
    <source>
        <dbReference type="EMBL" id="KNZ41550.1"/>
    </source>
</evidence>
<dbReference type="Gene3D" id="3.40.630.30">
    <property type="match status" value="1"/>
</dbReference>
<name>A0A0L6U174_9FIRM</name>
<dbReference type="SUPFAM" id="SSF55729">
    <property type="entry name" value="Acyl-CoA N-acyltransferases (Nat)"/>
    <property type="match status" value="1"/>
</dbReference>
<dbReference type="AlphaFoldDB" id="A0A0L6U174"/>
<dbReference type="RefSeq" id="WP_050740485.1">
    <property type="nucleotide sequence ID" value="NZ_LGYO01000027.1"/>
</dbReference>
<dbReference type="InterPro" id="IPR031165">
    <property type="entry name" value="GNAT_YJDJ"/>
</dbReference>
<evidence type="ECO:0000313" key="3">
    <source>
        <dbReference type="Proteomes" id="UP000036873"/>
    </source>
</evidence>